<dbReference type="InterPro" id="IPR019270">
    <property type="entry name" value="DUF2283"/>
</dbReference>
<proteinExistence type="predicted"/>
<keyword evidence="2" id="KW-1185">Reference proteome</keyword>
<evidence type="ECO:0000313" key="1">
    <source>
        <dbReference type="EMBL" id="MUL39306.1"/>
    </source>
</evidence>
<dbReference type="Proteomes" id="UP000441797">
    <property type="component" value="Unassembled WGS sequence"/>
</dbReference>
<sequence>MKIDYSTDAVYIEFNTKPAVDSIEIVDGVIFDLDEDDEVTGVEILDLKYKTPEQIKKIHQYTEYPIKPEYLQQLKDLFGSAIPCGV</sequence>
<dbReference type="OrthoDB" id="9799670at2"/>
<reference evidence="1 2" key="1">
    <citation type="journal article" date="2019" name="Front. Microbiol.">
        <title>Genomic Features for Desiccation Tolerance and Sugar Biosynthesis in the Extremophile Gloeocapsopsis sp. UTEX B3054.</title>
        <authorList>
            <person name="Urrejola C."/>
            <person name="Alcorta J."/>
            <person name="Salas L."/>
            <person name="Vasquez M."/>
            <person name="Polz M.F."/>
            <person name="Vicuna R."/>
            <person name="Diez B."/>
        </authorList>
    </citation>
    <scope>NUCLEOTIDE SEQUENCE [LARGE SCALE GENOMIC DNA]</scope>
    <source>
        <strain evidence="1 2">1H9</strain>
    </source>
</reference>
<dbReference type="EMBL" id="NAPY01000072">
    <property type="protein sequence ID" value="MUL39306.1"/>
    <property type="molecule type" value="Genomic_DNA"/>
</dbReference>
<dbReference type="Pfam" id="PF10049">
    <property type="entry name" value="DUF2283"/>
    <property type="match status" value="1"/>
</dbReference>
<organism evidence="1 2">
    <name type="scientific">Gloeocapsopsis dulcis AAB1 = 1H9</name>
    <dbReference type="NCBI Taxonomy" id="1433147"/>
    <lineage>
        <taxon>Bacteria</taxon>
        <taxon>Bacillati</taxon>
        <taxon>Cyanobacteriota</taxon>
        <taxon>Cyanophyceae</taxon>
        <taxon>Oscillatoriophycideae</taxon>
        <taxon>Chroococcales</taxon>
        <taxon>Chroococcaceae</taxon>
        <taxon>Gloeocapsopsis</taxon>
        <taxon>Gloeocapsopsis dulcis</taxon>
    </lineage>
</organism>
<protein>
    <recommendedName>
        <fullName evidence="3">DUF2283 domain-containing protein</fullName>
    </recommendedName>
</protein>
<dbReference type="AlphaFoldDB" id="A0A6N8G6R3"/>
<name>A0A6N8G6R3_9CHRO</name>
<comment type="caution">
    <text evidence="1">The sequence shown here is derived from an EMBL/GenBank/DDBJ whole genome shotgun (WGS) entry which is preliminary data.</text>
</comment>
<gene>
    <name evidence="1" type="ORF">BWI75_24205</name>
</gene>
<evidence type="ECO:0000313" key="2">
    <source>
        <dbReference type="Proteomes" id="UP000441797"/>
    </source>
</evidence>
<dbReference type="RefSeq" id="WP_105220586.1">
    <property type="nucleotide sequence ID" value="NZ_CAWNSU010000063.1"/>
</dbReference>
<accession>A0A6N8G6R3</accession>
<evidence type="ECO:0008006" key="3">
    <source>
        <dbReference type="Google" id="ProtNLM"/>
    </source>
</evidence>